<protein>
    <recommendedName>
        <fullName evidence="2">Brinker DNA-binding domain-containing protein</fullName>
    </recommendedName>
</protein>
<dbReference type="VEuPathDB" id="VectorBase:ISCI020511"/>
<dbReference type="VEuPathDB" id="VectorBase:ISCP_029698"/>
<dbReference type="InParanoid" id="B7Q1F2"/>
<proteinExistence type="evidence at protein level"/>
<feature type="region of interest" description="Disordered" evidence="1">
    <location>
        <begin position="132"/>
        <end position="172"/>
    </location>
</feature>
<evidence type="ECO:0000313" key="5">
    <source>
        <dbReference type="Proteomes" id="UP000001555"/>
    </source>
</evidence>
<name>B7Q1F2_IXOSC</name>
<dbReference type="OrthoDB" id="6502958at2759"/>
<dbReference type="Proteomes" id="UP000001555">
    <property type="component" value="Unassembled WGS sequence"/>
</dbReference>
<dbReference type="Gene3D" id="1.10.10.60">
    <property type="entry name" value="Homeodomain-like"/>
    <property type="match status" value="1"/>
</dbReference>
<dbReference type="VEuPathDB" id="VectorBase:ISCW020511"/>
<dbReference type="HOGENOM" id="CLU_987920_0_0_1"/>
<feature type="domain" description="Brinker DNA-binding" evidence="2">
    <location>
        <begin position="5"/>
        <end position="49"/>
    </location>
</feature>
<dbReference type="EnsemblMetazoa" id="ISCW020511-RA">
    <property type="protein sequence ID" value="ISCW020511-PA"/>
    <property type="gene ID" value="ISCW020511"/>
</dbReference>
<feature type="region of interest" description="Disordered" evidence="1">
    <location>
        <begin position="190"/>
        <end position="211"/>
    </location>
</feature>
<gene>
    <name evidence="3" type="ORF">IscW_ISCW020511</name>
</gene>
<keyword evidence="6" id="KW-1267">Proteomics identification</keyword>
<evidence type="ECO:0007829" key="6">
    <source>
        <dbReference type="PeptideAtlas" id="B7Q1F2"/>
    </source>
</evidence>
<reference evidence="3 5" key="1">
    <citation type="submission" date="2008-03" db="EMBL/GenBank/DDBJ databases">
        <title>Annotation of Ixodes scapularis.</title>
        <authorList>
            <consortium name="Ixodes scapularis Genome Project Consortium"/>
            <person name="Caler E."/>
            <person name="Hannick L.I."/>
            <person name="Bidwell S."/>
            <person name="Joardar V."/>
            <person name="Thiagarajan M."/>
            <person name="Amedeo P."/>
            <person name="Galinsky K.J."/>
            <person name="Schobel S."/>
            <person name="Inman J."/>
            <person name="Hostetler J."/>
            <person name="Miller J."/>
            <person name="Hammond M."/>
            <person name="Megy K."/>
            <person name="Lawson D."/>
            <person name="Kodira C."/>
            <person name="Sutton G."/>
            <person name="Meyer J."/>
            <person name="Hill C.A."/>
            <person name="Birren B."/>
            <person name="Nene V."/>
            <person name="Collins F."/>
            <person name="Alarcon-Chaidez F."/>
            <person name="Wikel S."/>
            <person name="Strausberg R."/>
        </authorList>
    </citation>
    <scope>NUCLEOTIDE SEQUENCE [LARGE SCALE GENOMIC DNA]</scope>
    <source>
        <strain evidence="5">Wikel</strain>
        <strain evidence="3">Wikel colony</strain>
    </source>
</reference>
<evidence type="ECO:0000313" key="3">
    <source>
        <dbReference type="EMBL" id="EEC12674.1"/>
    </source>
</evidence>
<reference evidence="4" key="2">
    <citation type="submission" date="2020-05" db="UniProtKB">
        <authorList>
            <consortium name="EnsemblMetazoa"/>
        </authorList>
    </citation>
    <scope>IDENTIFICATION</scope>
    <source>
        <strain evidence="4">wikel</strain>
    </source>
</reference>
<evidence type="ECO:0000259" key="2">
    <source>
        <dbReference type="Pfam" id="PF09607"/>
    </source>
</evidence>
<dbReference type="InterPro" id="IPR018586">
    <property type="entry name" value="Brinker_DNA-bd"/>
</dbReference>
<dbReference type="Pfam" id="PF09607">
    <property type="entry name" value="BrkDBD"/>
    <property type="match status" value="1"/>
</dbReference>
<dbReference type="AlphaFoldDB" id="B7Q1F2"/>
<dbReference type="EMBL" id="DS837710">
    <property type="protein sequence ID" value="EEC12674.1"/>
    <property type="molecule type" value="Genomic_DNA"/>
</dbReference>
<evidence type="ECO:0000256" key="1">
    <source>
        <dbReference type="SAM" id="MobiDB-lite"/>
    </source>
</evidence>
<organism>
    <name type="scientific">Ixodes scapularis</name>
    <name type="common">Black-legged tick</name>
    <name type="synonym">Deer tick</name>
    <dbReference type="NCBI Taxonomy" id="6945"/>
    <lineage>
        <taxon>Eukaryota</taxon>
        <taxon>Metazoa</taxon>
        <taxon>Ecdysozoa</taxon>
        <taxon>Arthropoda</taxon>
        <taxon>Chelicerata</taxon>
        <taxon>Arachnida</taxon>
        <taxon>Acari</taxon>
        <taxon>Parasitiformes</taxon>
        <taxon>Ixodida</taxon>
        <taxon>Ixodoidea</taxon>
        <taxon>Ixodidae</taxon>
        <taxon>Ixodinae</taxon>
        <taxon>Ixodes</taxon>
    </lineage>
</organism>
<keyword evidence="5" id="KW-1185">Reference proteome</keyword>
<accession>B7Q1F2</accession>
<dbReference type="PaxDb" id="6945-B7Q1F2"/>
<dbReference type="EMBL" id="ABJB010149675">
    <property type="status" value="NOT_ANNOTATED_CDS"/>
    <property type="molecule type" value="Genomic_DNA"/>
</dbReference>
<evidence type="ECO:0000313" key="4">
    <source>
        <dbReference type="EnsemblMetazoa" id="ISCW020511-PA"/>
    </source>
</evidence>
<sequence>MGPHFDTAFKLKVVSYYNQVRNKYRAGQMFGVSECSVRQWIKKEPQLRATGPSPKRLVGGVRQGAGALSLLENGLKRFVERCHRRGARARYPDLVAYATQLKKVLKVRGVQISLDWVRNFVRRERLVTRCQKLKSAPDHSTPKKKKAAGKAAAQKKGTPPPRGGVKGLSRAQNSVKSAAAKFLERAKKLQAKKKTMRGKPPLKRLKPRKSPTKVFRTRYRIKEMHRRIEENRASDFFDFFYGLGLIPVNRSRDDSLCIPPDVRNTQDTTTTLASCVTLAALP</sequence>